<evidence type="ECO:0000313" key="3">
    <source>
        <dbReference type="Proteomes" id="UP001143674"/>
    </source>
</evidence>
<organism evidence="2 3">
    <name type="scientific">Ralstonia solanacearum</name>
    <name type="common">Pseudomonas solanacearum</name>
    <dbReference type="NCBI Taxonomy" id="305"/>
    <lineage>
        <taxon>Bacteria</taxon>
        <taxon>Pseudomonadati</taxon>
        <taxon>Pseudomonadota</taxon>
        <taxon>Betaproteobacteria</taxon>
        <taxon>Burkholderiales</taxon>
        <taxon>Burkholderiaceae</taxon>
        <taxon>Ralstonia</taxon>
        <taxon>Ralstonia solanacearum species complex</taxon>
    </lineage>
</organism>
<gene>
    <name evidence="2" type="ORF">LBW55_08830</name>
</gene>
<name>A0AAE3NHM2_RALSL</name>
<protein>
    <submittedName>
        <fullName evidence="2">Uncharacterized protein</fullName>
    </submittedName>
</protein>
<proteinExistence type="predicted"/>
<feature type="compositionally biased region" description="Basic and acidic residues" evidence="1">
    <location>
        <begin position="253"/>
        <end position="262"/>
    </location>
</feature>
<sequence length="269" mass="29903">MTEETKTKERFLVQETDKRLANYFRPFGIKYSSCLPDNTEQNFFDLNQHCADLIGCAGAWAPLLLEFKVHYEGELPSFKETQHAGLVVLNKFGIPVEYCFNKAPPPSSSTDDEFLGNLLVCDALPLPGKKPVLTHDTLLRRLQDLRTGAPPALTPLAICDSNLFETQQVSQLNTARLLILAGKTAKNLSIDEGRALVKELLTKRKWTGNKNVRSLQRNLDKLSKSRDQLLQKMSAAGWGPAQPSSTAGPSELGETRDEEKPPGKKLRSI</sequence>
<feature type="region of interest" description="Disordered" evidence="1">
    <location>
        <begin position="230"/>
        <end position="269"/>
    </location>
</feature>
<evidence type="ECO:0000313" key="2">
    <source>
        <dbReference type="EMBL" id="MDB0521718.1"/>
    </source>
</evidence>
<dbReference type="EMBL" id="JAIVEX010000004">
    <property type="protein sequence ID" value="MDB0521718.1"/>
    <property type="molecule type" value="Genomic_DNA"/>
</dbReference>
<comment type="caution">
    <text evidence="2">The sequence shown here is derived from an EMBL/GenBank/DDBJ whole genome shotgun (WGS) entry which is preliminary data.</text>
</comment>
<dbReference type="Proteomes" id="UP001143674">
    <property type="component" value="Unassembled WGS sequence"/>
</dbReference>
<dbReference type="AlphaFoldDB" id="A0AAE3NHM2"/>
<evidence type="ECO:0000256" key="1">
    <source>
        <dbReference type="SAM" id="MobiDB-lite"/>
    </source>
</evidence>
<dbReference type="RefSeq" id="WP_184852267.1">
    <property type="nucleotide sequence ID" value="NZ_JABZEH010000002.1"/>
</dbReference>
<reference evidence="2" key="1">
    <citation type="submission" date="2021-09" db="EMBL/GenBank/DDBJ databases">
        <title>Genomic analysis of Ralstonia spp.</title>
        <authorList>
            <person name="Aburjaile F."/>
            <person name="Ariute J.C."/>
            <person name="Pais A.K.L."/>
            <person name="Albuquerque G.M.R."/>
            <person name="Silva A.M.F."/>
            <person name="Brenig B."/>
            <person name="Azevedo V."/>
            <person name="Matiuzzi M."/>
            <person name="Ramos R."/>
            <person name="Goes-Neto A."/>
            <person name="Soares S."/>
            <person name="Iseppon A.M.B."/>
            <person name="Souza E."/>
            <person name="Gama M."/>
        </authorList>
    </citation>
    <scope>NUCLEOTIDE SEQUENCE</scope>
    <source>
        <strain evidence="2">B4</strain>
    </source>
</reference>
<accession>A0AAE3NHM2</accession>